<keyword evidence="1" id="KW-0934">Plastid</keyword>
<sequence length="328" mass="38469">MIFNTYIKELQNIIYKGFKIFFDSTARLFGYPNNPGMPIIPFDEDAYDKVYGRDLLPKHVTYLPPGQPQYPETLTEALFGTFPYTEPIEKHFYQHPSEGYYNFYVENYRELYFLPDWLSGYIQMHFNITINHSNLELCRDVFFYVVLLYGAIVTIRSNLFWMLAINPYTYPWVFAVDFVDWIYDALAGIVPCFVGIDMVPTFFMMLIGKIADSANHLVFTMPFLPSEGNKVRMLLDGDINPTEVIQFHYLPYLWYKYPIPENVRQFWYSERPDILEFMEKNYSQFGLDFRPSTVSIDEITSVVDSAVKLTTPIVSLVSDSTDFLSTNF</sequence>
<keyword evidence="1" id="KW-0150">Chloroplast</keyword>
<geneLocation type="chloroplast" evidence="1"/>
<organism evidence="1 2">
    <name type="scientific">Thalassiosira oceanica</name>
    <name type="common">Marine diatom</name>
    <dbReference type="NCBI Taxonomy" id="159749"/>
    <lineage>
        <taxon>Eukaryota</taxon>
        <taxon>Sar</taxon>
        <taxon>Stramenopiles</taxon>
        <taxon>Ochrophyta</taxon>
        <taxon>Bacillariophyta</taxon>
        <taxon>Coscinodiscophyceae</taxon>
        <taxon>Thalassiosirophycidae</taxon>
        <taxon>Thalassiosirales</taxon>
        <taxon>Thalassiosiraceae</taxon>
        <taxon>Thalassiosira</taxon>
    </lineage>
</organism>
<dbReference type="Proteomes" id="UP000266841">
    <property type="component" value="Chloroplast Pltd"/>
</dbReference>
<reference evidence="1 2" key="1">
    <citation type="journal article" date="2010" name="BMC Genomics">
        <title>Recent transfer of an iron-regulated gene from the plastid to the nuclear genome in an oceanic diatom adapted to chronic iron limitation.</title>
        <authorList>
            <person name="Lommer M."/>
            <person name="Roy A.S."/>
            <person name="Schilhabel M."/>
            <person name="Schreiber S."/>
            <person name="Rosenstiel P."/>
            <person name="Laroche J."/>
        </authorList>
    </citation>
    <scope>NUCLEOTIDE SEQUENCE [LARGE SCALE GENOMIC DNA]</scope>
    <source>
        <strain evidence="2">CCMP1005</strain>
    </source>
</reference>
<proteinExistence type="predicted"/>
<protein>
    <submittedName>
        <fullName evidence="1">Uncharacterized protein</fullName>
    </submittedName>
</protein>
<gene>
    <name evidence="1" type="primary">ycf89'</name>
</gene>
<dbReference type="EMBL" id="GU323224">
    <property type="protein sequence ID" value="ADB27618.1"/>
    <property type="molecule type" value="Genomic_DNA"/>
</dbReference>
<evidence type="ECO:0000313" key="2">
    <source>
        <dbReference type="Proteomes" id="UP000266841"/>
    </source>
</evidence>
<keyword evidence="2" id="KW-1185">Reference proteome</keyword>
<accession>A0ACA6S1P0</accession>
<evidence type="ECO:0000313" key="1">
    <source>
        <dbReference type="EMBL" id="ADB27618.1"/>
    </source>
</evidence>
<name>A0ACA6S1P0_THAOC</name>